<evidence type="ECO:0000259" key="10">
    <source>
        <dbReference type="Pfam" id="PF18317"/>
    </source>
</evidence>
<dbReference type="InterPro" id="IPR041121">
    <property type="entry name" value="SDH_C"/>
</dbReference>
<dbReference type="EMBL" id="FNHG01000006">
    <property type="protein sequence ID" value="SDM18406.1"/>
    <property type="molecule type" value="Genomic_DNA"/>
</dbReference>
<evidence type="ECO:0000256" key="4">
    <source>
        <dbReference type="ARBA" id="ARBA00023002"/>
    </source>
</evidence>
<evidence type="ECO:0000256" key="2">
    <source>
        <dbReference type="ARBA" id="ARBA00012962"/>
    </source>
</evidence>
<dbReference type="Gene3D" id="3.40.50.10860">
    <property type="entry name" value="Leucine Dehydrogenase, chain A, domain 1"/>
    <property type="match status" value="1"/>
</dbReference>
<dbReference type="OrthoDB" id="9792692at2"/>
<dbReference type="EC" id="1.1.1.25" evidence="2 7"/>
<accession>A0A1G9R523</accession>
<comment type="similarity">
    <text evidence="7">Belongs to the shikimate dehydrogenase family.</text>
</comment>
<dbReference type="STRING" id="144026.SAMN04488568_10673"/>
<protein>
    <recommendedName>
        <fullName evidence="2 7">Shikimate dehydrogenase (NADP(+))</fullName>
        <shortName evidence="7">SDH</shortName>
        <ecNumber evidence="2 7">1.1.1.25</ecNumber>
    </recommendedName>
</protein>
<comment type="catalytic activity">
    <reaction evidence="6 7">
        <text>shikimate + NADP(+) = 3-dehydroshikimate + NADPH + H(+)</text>
        <dbReference type="Rhea" id="RHEA:17737"/>
        <dbReference type="ChEBI" id="CHEBI:15378"/>
        <dbReference type="ChEBI" id="CHEBI:16630"/>
        <dbReference type="ChEBI" id="CHEBI:36208"/>
        <dbReference type="ChEBI" id="CHEBI:57783"/>
        <dbReference type="ChEBI" id="CHEBI:58349"/>
        <dbReference type="EC" id="1.1.1.25"/>
    </reaction>
</comment>
<dbReference type="HAMAP" id="MF_00222">
    <property type="entry name" value="Shikimate_DH_AroE"/>
    <property type="match status" value="1"/>
</dbReference>
<evidence type="ECO:0000256" key="6">
    <source>
        <dbReference type="ARBA" id="ARBA00049442"/>
    </source>
</evidence>
<feature type="binding site" evidence="7">
    <location>
        <begin position="20"/>
        <end position="22"/>
    </location>
    <ligand>
        <name>shikimate</name>
        <dbReference type="ChEBI" id="CHEBI:36208"/>
    </ligand>
</feature>
<comment type="subunit">
    <text evidence="7">Homodimer.</text>
</comment>
<comment type="caution">
    <text evidence="7">Lacks conserved residue(s) required for the propagation of feature annotation.</text>
</comment>
<dbReference type="InterPro" id="IPR006151">
    <property type="entry name" value="Shikm_DH/Glu-tRNA_Rdtase"/>
</dbReference>
<dbReference type="GO" id="GO:0019632">
    <property type="term" value="P:shikimate metabolic process"/>
    <property type="evidence" value="ECO:0007669"/>
    <property type="project" value="TreeGrafter"/>
</dbReference>
<dbReference type="Gene3D" id="3.40.50.720">
    <property type="entry name" value="NAD(P)-binding Rossmann-like Domain"/>
    <property type="match status" value="1"/>
</dbReference>
<dbReference type="InterPro" id="IPR022893">
    <property type="entry name" value="Shikimate_DH_fam"/>
</dbReference>
<feature type="binding site" evidence="7">
    <location>
        <position position="67"/>
    </location>
    <ligand>
        <name>shikimate</name>
        <dbReference type="ChEBI" id="CHEBI:36208"/>
    </ligand>
</feature>
<reference evidence="11 12" key="1">
    <citation type="submission" date="2016-10" db="EMBL/GenBank/DDBJ databases">
        <authorList>
            <person name="de Groot N.N."/>
        </authorList>
    </citation>
    <scope>NUCLEOTIDE SEQUENCE [LARGE SCALE GENOMIC DNA]</scope>
    <source>
        <strain evidence="11 12">DSM 16077</strain>
    </source>
</reference>
<dbReference type="InterPro" id="IPR036291">
    <property type="entry name" value="NAD(P)-bd_dom_sf"/>
</dbReference>
<dbReference type="PANTHER" id="PTHR21089">
    <property type="entry name" value="SHIKIMATE DEHYDROGENASE"/>
    <property type="match status" value="1"/>
</dbReference>
<dbReference type="Pfam" id="PF08501">
    <property type="entry name" value="Shikimate_dh_N"/>
    <property type="match status" value="1"/>
</dbReference>
<dbReference type="CDD" id="cd01065">
    <property type="entry name" value="NAD_bind_Shikimate_DH"/>
    <property type="match status" value="1"/>
</dbReference>
<dbReference type="SUPFAM" id="SSF53223">
    <property type="entry name" value="Aminoacid dehydrogenase-like, N-terminal domain"/>
    <property type="match status" value="1"/>
</dbReference>
<evidence type="ECO:0000256" key="5">
    <source>
        <dbReference type="ARBA" id="ARBA00023141"/>
    </source>
</evidence>
<dbReference type="Pfam" id="PF01488">
    <property type="entry name" value="Shikimate_DH"/>
    <property type="match status" value="1"/>
</dbReference>
<keyword evidence="3 7" id="KW-0521">NADP</keyword>
<dbReference type="InterPro" id="IPR046346">
    <property type="entry name" value="Aminoacid_DH-like_N_sf"/>
</dbReference>
<feature type="domain" description="Shikimate dehydrogenase substrate binding N-terminal" evidence="9">
    <location>
        <begin position="12"/>
        <end position="93"/>
    </location>
</feature>
<feature type="binding site" evidence="7">
    <location>
        <position position="107"/>
    </location>
    <ligand>
        <name>shikimate</name>
        <dbReference type="ChEBI" id="CHEBI:36208"/>
    </ligand>
</feature>
<evidence type="ECO:0000313" key="11">
    <source>
        <dbReference type="EMBL" id="SDM18406.1"/>
    </source>
</evidence>
<feature type="domain" description="SDH C-terminal" evidence="10">
    <location>
        <begin position="243"/>
        <end position="272"/>
    </location>
</feature>
<dbReference type="GO" id="GO:0050661">
    <property type="term" value="F:NADP binding"/>
    <property type="evidence" value="ECO:0007669"/>
    <property type="project" value="TreeGrafter"/>
</dbReference>
<dbReference type="RefSeq" id="WP_091768884.1">
    <property type="nucleotide sequence ID" value="NZ_FNHG01000006.1"/>
</dbReference>
<dbReference type="AlphaFoldDB" id="A0A1G9R523"/>
<feature type="binding site" evidence="7">
    <location>
        <position position="250"/>
    </location>
    <ligand>
        <name>shikimate</name>
        <dbReference type="ChEBI" id="CHEBI:36208"/>
    </ligand>
</feature>
<keyword evidence="12" id="KW-1185">Reference proteome</keyword>
<proteinExistence type="inferred from homology"/>
<keyword evidence="7" id="KW-0028">Amino-acid biosynthesis</keyword>
<keyword evidence="5 7" id="KW-0057">Aromatic amino acid biosynthesis</keyword>
<feature type="active site" description="Proton acceptor" evidence="7">
    <location>
        <position position="71"/>
    </location>
</feature>
<dbReference type="Proteomes" id="UP000199759">
    <property type="component" value="Unassembled WGS sequence"/>
</dbReference>
<sequence length="281" mass="29022">MKPTGAARLAGVAGDPIAHSLSPSLMAAWIKAAGLDAVYSPFRIAPDDAEAFFRALARTQCSGLNITLPHKQTALAIADQVSPAARAIGAANLLTFRDGMIHADNTDAAGFLGALLARGVDPERGPALVLGAGGAARAIAYALHQAGVPEIRLSNRSRSNAADLARDLVPDARIHDWDDRDQALDGAALIVNATSLGLSGAGDLVMDWRRAPTDAVAADSVYKPLQTGFLRDAAKCGLGTVDGLGMLIGQARPSFEAFFGIAPPEGVDAHALLHAMLEPAL</sequence>
<organism evidence="11 12">
    <name type="scientific">Maricaulis salignorans</name>
    <dbReference type="NCBI Taxonomy" id="144026"/>
    <lineage>
        <taxon>Bacteria</taxon>
        <taxon>Pseudomonadati</taxon>
        <taxon>Pseudomonadota</taxon>
        <taxon>Alphaproteobacteria</taxon>
        <taxon>Maricaulales</taxon>
        <taxon>Maricaulaceae</taxon>
        <taxon>Maricaulis</taxon>
    </lineage>
</organism>
<evidence type="ECO:0000259" key="9">
    <source>
        <dbReference type="Pfam" id="PF08501"/>
    </source>
</evidence>
<evidence type="ECO:0000259" key="8">
    <source>
        <dbReference type="Pfam" id="PF01488"/>
    </source>
</evidence>
<feature type="binding site" evidence="7">
    <location>
        <begin position="131"/>
        <end position="135"/>
    </location>
    <ligand>
        <name>NADP(+)</name>
        <dbReference type="ChEBI" id="CHEBI:58349"/>
    </ligand>
</feature>
<evidence type="ECO:0000256" key="1">
    <source>
        <dbReference type="ARBA" id="ARBA00004871"/>
    </source>
</evidence>
<name>A0A1G9R523_9PROT</name>
<dbReference type="GO" id="GO:0004764">
    <property type="term" value="F:shikimate 3-dehydrogenase (NADP+) activity"/>
    <property type="evidence" value="ECO:0007669"/>
    <property type="project" value="UniProtKB-UniRule"/>
</dbReference>
<dbReference type="PANTHER" id="PTHR21089:SF1">
    <property type="entry name" value="BIFUNCTIONAL 3-DEHYDROQUINATE DEHYDRATASE_SHIKIMATE DEHYDROGENASE, CHLOROPLASTIC"/>
    <property type="match status" value="1"/>
</dbReference>
<evidence type="ECO:0000256" key="3">
    <source>
        <dbReference type="ARBA" id="ARBA00022857"/>
    </source>
</evidence>
<dbReference type="InterPro" id="IPR013708">
    <property type="entry name" value="Shikimate_DH-bd_N"/>
</dbReference>
<dbReference type="SUPFAM" id="SSF51735">
    <property type="entry name" value="NAD(P)-binding Rossmann-fold domains"/>
    <property type="match status" value="1"/>
</dbReference>
<gene>
    <name evidence="7" type="primary">aroE</name>
    <name evidence="11" type="ORF">SAMN04488568_10673</name>
</gene>
<feature type="binding site" evidence="7">
    <location>
        <position position="222"/>
    </location>
    <ligand>
        <name>shikimate</name>
        <dbReference type="ChEBI" id="CHEBI:36208"/>
    </ligand>
</feature>
<keyword evidence="4 7" id="KW-0560">Oxidoreductase</keyword>
<dbReference type="GO" id="GO:0005829">
    <property type="term" value="C:cytosol"/>
    <property type="evidence" value="ECO:0007669"/>
    <property type="project" value="TreeGrafter"/>
</dbReference>
<feature type="domain" description="Quinate/shikimate 5-dehydrogenase/glutamyl-tRNA reductase" evidence="8">
    <location>
        <begin position="127"/>
        <end position="195"/>
    </location>
</feature>
<feature type="binding site" evidence="7">
    <location>
        <position position="92"/>
    </location>
    <ligand>
        <name>shikimate</name>
        <dbReference type="ChEBI" id="CHEBI:36208"/>
    </ligand>
</feature>
<comment type="pathway">
    <text evidence="1 7">Metabolic intermediate biosynthesis; chorismate biosynthesis; chorismate from D-erythrose 4-phosphate and phosphoenolpyruvate: step 4/7.</text>
</comment>
<dbReference type="GO" id="GO:0009073">
    <property type="term" value="P:aromatic amino acid family biosynthetic process"/>
    <property type="evidence" value="ECO:0007669"/>
    <property type="project" value="UniProtKB-KW"/>
</dbReference>
<feature type="binding site" evidence="7">
    <location>
        <position position="243"/>
    </location>
    <ligand>
        <name>NADP(+)</name>
        <dbReference type="ChEBI" id="CHEBI:58349"/>
    </ligand>
</feature>
<dbReference type="GO" id="GO:0009423">
    <property type="term" value="P:chorismate biosynthetic process"/>
    <property type="evidence" value="ECO:0007669"/>
    <property type="project" value="UniProtKB-UniRule"/>
</dbReference>
<comment type="function">
    <text evidence="7">Involved in the biosynthesis of the chorismate, which leads to the biosynthesis of aromatic amino acids. Catalyzes the reversible NADPH linked reduction of 3-dehydroshikimate (DHSA) to yield shikimate (SA).</text>
</comment>
<evidence type="ECO:0000313" key="12">
    <source>
        <dbReference type="Proteomes" id="UP000199759"/>
    </source>
</evidence>
<dbReference type="Pfam" id="PF18317">
    <property type="entry name" value="SDH_C"/>
    <property type="match status" value="1"/>
</dbReference>
<dbReference type="GO" id="GO:0008652">
    <property type="term" value="P:amino acid biosynthetic process"/>
    <property type="evidence" value="ECO:0007669"/>
    <property type="project" value="UniProtKB-KW"/>
</dbReference>
<evidence type="ECO:0000256" key="7">
    <source>
        <dbReference type="HAMAP-Rule" id="MF_00222"/>
    </source>
</evidence>
<dbReference type="UniPathway" id="UPA00053">
    <property type="reaction ID" value="UER00087"/>
</dbReference>